<dbReference type="PANTHER" id="PTHR13710:SF153">
    <property type="entry name" value="RECQ-LIKE DNA HELICASE BLM"/>
    <property type="match status" value="1"/>
</dbReference>
<dbReference type="SUPFAM" id="SSF52540">
    <property type="entry name" value="P-loop containing nucleoside triphosphate hydrolases"/>
    <property type="match status" value="1"/>
</dbReference>
<dbReference type="STRING" id="50429.A0A2B4S577"/>
<dbReference type="GO" id="GO:0005737">
    <property type="term" value="C:cytoplasm"/>
    <property type="evidence" value="ECO:0007669"/>
    <property type="project" value="TreeGrafter"/>
</dbReference>
<evidence type="ECO:0000313" key="12">
    <source>
        <dbReference type="EMBL" id="PFX24546.1"/>
    </source>
</evidence>
<dbReference type="GO" id="GO:0003677">
    <property type="term" value="F:DNA binding"/>
    <property type="evidence" value="ECO:0007669"/>
    <property type="project" value="UniProtKB-KW"/>
</dbReference>
<evidence type="ECO:0000256" key="1">
    <source>
        <dbReference type="ARBA" id="ARBA00005446"/>
    </source>
</evidence>
<keyword evidence="3" id="KW-0067">ATP-binding</keyword>
<keyword evidence="12" id="KW-0378">Hydrolase</keyword>
<evidence type="ECO:0000259" key="10">
    <source>
        <dbReference type="PROSITE" id="PS51192"/>
    </source>
</evidence>
<dbReference type="GO" id="GO:0005694">
    <property type="term" value="C:chromosome"/>
    <property type="evidence" value="ECO:0007669"/>
    <property type="project" value="TreeGrafter"/>
</dbReference>
<gene>
    <name evidence="12" type="primary">SGS1</name>
    <name evidence="12" type="ORF">AWC38_SpisGene10852</name>
</gene>
<dbReference type="Pfam" id="PF00270">
    <property type="entry name" value="DEAD"/>
    <property type="match status" value="1"/>
</dbReference>
<dbReference type="GO" id="GO:0043138">
    <property type="term" value="F:3'-5' DNA helicase activity"/>
    <property type="evidence" value="ECO:0007669"/>
    <property type="project" value="UniProtKB-EC"/>
</dbReference>
<accession>A0A2B4S577</accession>
<evidence type="ECO:0000313" key="13">
    <source>
        <dbReference type="Proteomes" id="UP000225706"/>
    </source>
</evidence>
<dbReference type="PROSITE" id="PS51192">
    <property type="entry name" value="HELICASE_ATP_BIND_1"/>
    <property type="match status" value="1"/>
</dbReference>
<reference evidence="13" key="1">
    <citation type="journal article" date="2017" name="bioRxiv">
        <title>Comparative analysis of the genomes of Stylophora pistillata and Acropora digitifera provides evidence for extensive differences between species of corals.</title>
        <authorList>
            <person name="Voolstra C.R."/>
            <person name="Li Y."/>
            <person name="Liew Y.J."/>
            <person name="Baumgarten S."/>
            <person name="Zoccola D."/>
            <person name="Flot J.-F."/>
            <person name="Tambutte S."/>
            <person name="Allemand D."/>
            <person name="Aranda M."/>
        </authorList>
    </citation>
    <scope>NUCLEOTIDE SEQUENCE [LARGE SCALE GENOMIC DNA]</scope>
</reference>
<dbReference type="OrthoDB" id="5977677at2759"/>
<keyword evidence="6" id="KW-0539">Nucleus</keyword>
<dbReference type="InterPro" id="IPR027417">
    <property type="entry name" value="P-loop_NTPase"/>
</dbReference>
<proteinExistence type="inferred from homology"/>
<evidence type="ECO:0000256" key="7">
    <source>
        <dbReference type="ARBA" id="ARBA00034617"/>
    </source>
</evidence>
<dbReference type="GO" id="GO:0009378">
    <property type="term" value="F:four-way junction helicase activity"/>
    <property type="evidence" value="ECO:0007669"/>
    <property type="project" value="TreeGrafter"/>
</dbReference>
<evidence type="ECO:0000256" key="8">
    <source>
        <dbReference type="ARBA" id="ARBA00034808"/>
    </source>
</evidence>
<comment type="caution">
    <text evidence="12">The sequence shown here is derived from an EMBL/GenBank/DDBJ whole genome shotgun (WGS) entry which is preliminary data.</text>
</comment>
<keyword evidence="2" id="KW-0547">Nucleotide-binding</keyword>
<comment type="similarity">
    <text evidence="1">Belongs to the helicase family. RecQ subfamily.</text>
</comment>
<dbReference type="GO" id="GO:0000724">
    <property type="term" value="P:double-strand break repair via homologous recombination"/>
    <property type="evidence" value="ECO:0007669"/>
    <property type="project" value="TreeGrafter"/>
</dbReference>
<feature type="domain" description="Helicase ATP-binding" evidence="10">
    <location>
        <begin position="39"/>
        <end position="235"/>
    </location>
</feature>
<keyword evidence="12" id="KW-0347">Helicase</keyword>
<dbReference type="Proteomes" id="UP000225706">
    <property type="component" value="Unassembled WGS sequence"/>
</dbReference>
<dbReference type="AlphaFoldDB" id="A0A2B4S577"/>
<evidence type="ECO:0000256" key="9">
    <source>
        <dbReference type="ARBA" id="ARBA00044542"/>
    </source>
</evidence>
<dbReference type="PROSITE" id="PS51194">
    <property type="entry name" value="HELICASE_CTER"/>
    <property type="match status" value="1"/>
</dbReference>
<sequence length="563" mass="63205">MVVPPSAEEFLSVLRRVGFSLNIGNFPSLNLKPLQMKCFEYVLKGQDVIGVLPTGFGKSILFHLLPNFFPVKTTKNIVIVVCPLNSIIEDQLKVLKARRITADVLQVPVNAKETAENLFGNEQETSEHVAVITTKFPQDVVNGNTSIVFAHPETLLSKEGRELMGSKVFQDNVVACVVDEAHCVELWGEEFRKDFKDLSVLKAFFPNVPTMALTATAPPHLLRGLKRSLCLKDECKIVAQNPNRVNIYLNKKLRWSNHHGDESYDQILGPIANQLAIQRENYPMTIVYLKLKYCGYAYGLFERILGDKQYVGETSEPTARLFAQFHAPQTSRMKKDILSEIKKENSRVRVLFATSALGMGVHAPYVLNIIHITPPSSLEAYMQEIGRAGRTGLSSCATLYYNNSDIGNNMKHVEESMKTYCKSQDTCQRKLLLDYFGFSCVQQDNCCCICDGKFKITEEDVPHVVKSKVRLLPNNNSVILERLIRGAISAQESQAASESSMLFDISVDNNLVTKVMEGVEYIESETDLLKTFGIWDEICSSQIFSLICKHTTLCRTVMNSDDD</sequence>
<dbReference type="PANTHER" id="PTHR13710">
    <property type="entry name" value="DNA HELICASE RECQ FAMILY MEMBER"/>
    <property type="match status" value="1"/>
</dbReference>
<protein>
    <recommendedName>
        <fullName evidence="8">DNA 3'-5' helicase</fullName>
        <ecNumber evidence="8">5.6.2.4</ecNumber>
    </recommendedName>
    <alternativeName>
        <fullName evidence="9">DNA 3'-5' helicase BLM</fullName>
    </alternativeName>
</protein>
<dbReference type="EC" id="5.6.2.4" evidence="8"/>
<evidence type="ECO:0000256" key="4">
    <source>
        <dbReference type="ARBA" id="ARBA00023125"/>
    </source>
</evidence>
<dbReference type="InterPro" id="IPR014001">
    <property type="entry name" value="Helicase_ATP-bd"/>
</dbReference>
<dbReference type="SMART" id="SM00487">
    <property type="entry name" value="DEXDc"/>
    <property type="match status" value="1"/>
</dbReference>
<dbReference type="EMBL" id="LSMT01000174">
    <property type="protein sequence ID" value="PFX24546.1"/>
    <property type="molecule type" value="Genomic_DNA"/>
</dbReference>
<evidence type="ECO:0000256" key="3">
    <source>
        <dbReference type="ARBA" id="ARBA00022840"/>
    </source>
</evidence>
<evidence type="ECO:0000256" key="2">
    <source>
        <dbReference type="ARBA" id="ARBA00022741"/>
    </source>
</evidence>
<keyword evidence="13" id="KW-1185">Reference proteome</keyword>
<evidence type="ECO:0000256" key="6">
    <source>
        <dbReference type="ARBA" id="ARBA00023242"/>
    </source>
</evidence>
<feature type="domain" description="Helicase C-terminal" evidence="11">
    <location>
        <begin position="263"/>
        <end position="432"/>
    </location>
</feature>
<organism evidence="12 13">
    <name type="scientific">Stylophora pistillata</name>
    <name type="common">Smooth cauliflower coral</name>
    <dbReference type="NCBI Taxonomy" id="50429"/>
    <lineage>
        <taxon>Eukaryota</taxon>
        <taxon>Metazoa</taxon>
        <taxon>Cnidaria</taxon>
        <taxon>Anthozoa</taxon>
        <taxon>Hexacorallia</taxon>
        <taxon>Scleractinia</taxon>
        <taxon>Astrocoeniina</taxon>
        <taxon>Pocilloporidae</taxon>
        <taxon>Stylophora</taxon>
    </lineage>
</organism>
<name>A0A2B4S577_STYPI</name>
<evidence type="ECO:0000259" key="11">
    <source>
        <dbReference type="PROSITE" id="PS51194"/>
    </source>
</evidence>
<keyword evidence="4" id="KW-0238">DNA-binding</keyword>
<dbReference type="SMART" id="SM00490">
    <property type="entry name" value="HELICc"/>
    <property type="match status" value="1"/>
</dbReference>
<dbReference type="InterPro" id="IPR001650">
    <property type="entry name" value="Helicase_C-like"/>
</dbReference>
<dbReference type="GO" id="GO:0005634">
    <property type="term" value="C:nucleus"/>
    <property type="evidence" value="ECO:0007669"/>
    <property type="project" value="TreeGrafter"/>
</dbReference>
<dbReference type="Pfam" id="PF00271">
    <property type="entry name" value="Helicase_C"/>
    <property type="match status" value="1"/>
</dbReference>
<comment type="catalytic activity">
    <reaction evidence="7">
        <text>Couples ATP hydrolysis with the unwinding of duplex DNA by translocating in the 3'-5' direction.</text>
        <dbReference type="EC" id="5.6.2.4"/>
    </reaction>
</comment>
<dbReference type="GO" id="GO:0005524">
    <property type="term" value="F:ATP binding"/>
    <property type="evidence" value="ECO:0007669"/>
    <property type="project" value="UniProtKB-KW"/>
</dbReference>
<keyword evidence="5" id="KW-0413">Isomerase</keyword>
<dbReference type="Gene3D" id="3.40.50.300">
    <property type="entry name" value="P-loop containing nucleotide triphosphate hydrolases"/>
    <property type="match status" value="2"/>
</dbReference>
<evidence type="ECO:0000256" key="5">
    <source>
        <dbReference type="ARBA" id="ARBA00023235"/>
    </source>
</evidence>
<dbReference type="InterPro" id="IPR011545">
    <property type="entry name" value="DEAD/DEAH_box_helicase_dom"/>
</dbReference>